<dbReference type="EMBL" id="JACNFK010000015">
    <property type="protein sequence ID" value="MBC8519048.1"/>
    <property type="molecule type" value="Genomic_DNA"/>
</dbReference>
<organism evidence="3 4">
    <name type="scientific">Candidatus Thiopontia autotrophica</name>
    <dbReference type="NCBI Taxonomy" id="2841688"/>
    <lineage>
        <taxon>Bacteria</taxon>
        <taxon>Pseudomonadati</taxon>
        <taxon>Pseudomonadota</taxon>
        <taxon>Gammaproteobacteria</taxon>
        <taxon>Candidatus Thiopontia</taxon>
    </lineage>
</organism>
<evidence type="ECO:0000256" key="2">
    <source>
        <dbReference type="ARBA" id="ARBA00023239"/>
    </source>
</evidence>
<protein>
    <submittedName>
        <fullName evidence="3">Sirohydrochlorin chelatase</fullName>
    </submittedName>
</protein>
<gene>
    <name evidence="3" type="ORF">H8D24_01385</name>
</gene>
<dbReference type="SUPFAM" id="SSF53800">
    <property type="entry name" value="Chelatase"/>
    <property type="match status" value="1"/>
</dbReference>
<dbReference type="InterPro" id="IPR002762">
    <property type="entry name" value="CbiX-like"/>
</dbReference>
<evidence type="ECO:0000313" key="3">
    <source>
        <dbReference type="EMBL" id="MBC8519048.1"/>
    </source>
</evidence>
<dbReference type="CDD" id="cd03414">
    <property type="entry name" value="CbiX_SirB_C"/>
    <property type="match status" value="1"/>
</dbReference>
<name>A0A8J6TS07_9GAMM</name>
<proteinExistence type="predicted"/>
<dbReference type="Pfam" id="PF01903">
    <property type="entry name" value="CbiX"/>
    <property type="match status" value="2"/>
</dbReference>
<evidence type="ECO:0000313" key="4">
    <source>
        <dbReference type="Proteomes" id="UP000654401"/>
    </source>
</evidence>
<dbReference type="GO" id="GO:0016829">
    <property type="term" value="F:lyase activity"/>
    <property type="evidence" value="ECO:0007669"/>
    <property type="project" value="UniProtKB-KW"/>
</dbReference>
<dbReference type="GO" id="GO:0046872">
    <property type="term" value="F:metal ion binding"/>
    <property type="evidence" value="ECO:0007669"/>
    <property type="project" value="UniProtKB-KW"/>
</dbReference>
<dbReference type="CDD" id="cd03416">
    <property type="entry name" value="CbiX_SirB_N"/>
    <property type="match status" value="1"/>
</dbReference>
<keyword evidence="1" id="KW-0479">Metal-binding</keyword>
<sequence length="249" mass="28312">MREKILLVGHGSRSVAGNQEIEKFAGQWRNRNREWDIDLCFIELADILIAEGLEQAAQSAEKIIVVPLILNAAGHVKEEIPEFISEAAEKFQDREFRYAKHLGVNDKILDILKRSLHNVLADMESPDPAKTGVVLLARGSSDRHANGEMAMMARWLYEESEVKQVELAFTGITSPKLEDVVQRQMAAGMTHVAILPYYLFTGTLIERIRGQVEKLRKEFPEVEFGLGNYFGFENEIFDLLDQRVIEAQR</sequence>
<evidence type="ECO:0000256" key="1">
    <source>
        <dbReference type="ARBA" id="ARBA00022723"/>
    </source>
</evidence>
<reference evidence="3 4" key="1">
    <citation type="submission" date="2020-08" db="EMBL/GenBank/DDBJ databases">
        <title>Bridging the membrane lipid divide: bacteria of the FCB group superphylum have the potential to synthesize archaeal ether lipids.</title>
        <authorList>
            <person name="Villanueva L."/>
            <person name="Von Meijenfeldt F.A.B."/>
            <person name="Westbye A.B."/>
            <person name="Yadav S."/>
            <person name="Hopmans E.C."/>
            <person name="Dutilh B.E."/>
            <person name="Sinninghe Damste J.S."/>
        </authorList>
    </citation>
    <scope>NUCLEOTIDE SEQUENCE [LARGE SCALE GENOMIC DNA]</scope>
    <source>
        <strain evidence="3">NIOZ-UU100</strain>
    </source>
</reference>
<dbReference type="Gene3D" id="3.40.50.1400">
    <property type="match status" value="2"/>
</dbReference>
<dbReference type="PANTHER" id="PTHR33542">
    <property type="entry name" value="SIROHYDROCHLORIN FERROCHELATASE, CHLOROPLASTIC"/>
    <property type="match status" value="1"/>
</dbReference>
<dbReference type="InterPro" id="IPR050963">
    <property type="entry name" value="Sirohydro_Cobaltochel/CbiX"/>
</dbReference>
<dbReference type="AlphaFoldDB" id="A0A8J6TS07"/>
<keyword evidence="2" id="KW-0456">Lyase</keyword>
<comment type="caution">
    <text evidence="3">The sequence shown here is derived from an EMBL/GenBank/DDBJ whole genome shotgun (WGS) entry which is preliminary data.</text>
</comment>
<dbReference type="Proteomes" id="UP000654401">
    <property type="component" value="Unassembled WGS sequence"/>
</dbReference>
<dbReference type="PANTHER" id="PTHR33542:SF3">
    <property type="entry name" value="SIROHYDROCHLORIN FERROCHELATASE, CHLOROPLASTIC"/>
    <property type="match status" value="1"/>
</dbReference>
<accession>A0A8J6TS07</accession>